<feature type="compositionally biased region" description="Basic and acidic residues" evidence="6">
    <location>
        <begin position="96"/>
        <end position="145"/>
    </location>
</feature>
<reference evidence="10" key="1">
    <citation type="submission" date="2014-03" db="EMBL/GenBank/DDBJ databases">
        <authorList>
            <person name="Aksoy S."/>
            <person name="Warren W."/>
            <person name="Wilson R.K."/>
        </authorList>
    </citation>
    <scope>NUCLEOTIDE SEQUENCE [LARGE SCALE GENOMIC DNA]</scope>
    <source>
        <strain evidence="10">IAEA</strain>
    </source>
</reference>
<dbReference type="Gene3D" id="1.25.40.20">
    <property type="entry name" value="Ankyrin repeat-containing domain"/>
    <property type="match status" value="3"/>
</dbReference>
<feature type="compositionally biased region" description="Polar residues" evidence="6">
    <location>
        <begin position="636"/>
        <end position="665"/>
    </location>
</feature>
<comment type="subcellular location">
    <subcellularLocation>
        <location evidence="1">Chromosome</location>
    </subcellularLocation>
</comment>
<dbReference type="InterPro" id="IPR046341">
    <property type="entry name" value="SET_dom_sf"/>
</dbReference>
<dbReference type="InterPro" id="IPR047762">
    <property type="entry name" value="EHMT_CRR"/>
</dbReference>
<dbReference type="GO" id="GO:0000785">
    <property type="term" value="C:chromatin"/>
    <property type="evidence" value="ECO:0007669"/>
    <property type="project" value="TreeGrafter"/>
</dbReference>
<dbReference type="GO" id="GO:0032259">
    <property type="term" value="P:methylation"/>
    <property type="evidence" value="ECO:0007669"/>
    <property type="project" value="UniProtKB-KW"/>
</dbReference>
<dbReference type="PROSITE" id="PS50297">
    <property type="entry name" value="ANK_REP_REGION"/>
    <property type="match status" value="2"/>
</dbReference>
<evidence type="ECO:0008006" key="11">
    <source>
        <dbReference type="Google" id="ProtNLM"/>
    </source>
</evidence>
<dbReference type="InterPro" id="IPR043550">
    <property type="entry name" value="EHMT1/EHMT2"/>
</dbReference>
<dbReference type="SMART" id="SM00317">
    <property type="entry name" value="SET"/>
    <property type="match status" value="1"/>
</dbReference>
<dbReference type="PROSITE" id="PS50280">
    <property type="entry name" value="SET"/>
    <property type="match status" value="1"/>
</dbReference>
<dbReference type="SMART" id="SM00248">
    <property type="entry name" value="ANK"/>
    <property type="match status" value="6"/>
</dbReference>
<organism evidence="9 10">
    <name type="scientific">Glossina pallidipes</name>
    <name type="common">Tsetse fly</name>
    <dbReference type="NCBI Taxonomy" id="7398"/>
    <lineage>
        <taxon>Eukaryota</taxon>
        <taxon>Metazoa</taxon>
        <taxon>Ecdysozoa</taxon>
        <taxon>Arthropoda</taxon>
        <taxon>Hexapoda</taxon>
        <taxon>Insecta</taxon>
        <taxon>Pterygota</taxon>
        <taxon>Neoptera</taxon>
        <taxon>Endopterygota</taxon>
        <taxon>Diptera</taxon>
        <taxon>Brachycera</taxon>
        <taxon>Muscomorpha</taxon>
        <taxon>Hippoboscoidea</taxon>
        <taxon>Glossinidae</taxon>
        <taxon>Glossina</taxon>
    </lineage>
</organism>
<dbReference type="PROSITE" id="PS50867">
    <property type="entry name" value="PRE_SET"/>
    <property type="match status" value="1"/>
</dbReference>
<evidence type="ECO:0000313" key="10">
    <source>
        <dbReference type="Proteomes" id="UP000092445"/>
    </source>
</evidence>
<evidence type="ECO:0000256" key="5">
    <source>
        <dbReference type="PROSITE-ProRule" id="PRU00023"/>
    </source>
</evidence>
<dbReference type="GO" id="GO:0005634">
    <property type="term" value="C:nucleus"/>
    <property type="evidence" value="ECO:0007669"/>
    <property type="project" value="InterPro"/>
</dbReference>
<dbReference type="InterPro" id="IPR002110">
    <property type="entry name" value="Ankyrin_rpt"/>
</dbReference>
<dbReference type="Pfam" id="PF21533">
    <property type="entry name" value="EHMT1-2_CRR"/>
    <property type="match status" value="1"/>
</dbReference>
<feature type="repeat" description="ANK" evidence="5">
    <location>
        <begin position="1396"/>
        <end position="1428"/>
    </location>
</feature>
<feature type="domain" description="Pre-SET" evidence="8">
    <location>
        <begin position="1532"/>
        <end position="1596"/>
    </location>
</feature>
<feature type="region of interest" description="Disordered" evidence="6">
    <location>
        <begin position="96"/>
        <end position="156"/>
    </location>
</feature>
<feature type="compositionally biased region" description="Basic and acidic residues" evidence="6">
    <location>
        <begin position="666"/>
        <end position="675"/>
    </location>
</feature>
<dbReference type="Gene3D" id="2.170.270.10">
    <property type="entry name" value="SET domain"/>
    <property type="match status" value="1"/>
</dbReference>
<dbReference type="EnsemblMetazoa" id="GPAI005269-RA">
    <property type="protein sequence ID" value="GPAI005269-PA"/>
    <property type="gene ID" value="GPAI005269"/>
</dbReference>
<evidence type="ECO:0000256" key="3">
    <source>
        <dbReference type="ARBA" id="ARBA00022603"/>
    </source>
</evidence>
<dbReference type="GO" id="GO:0000122">
    <property type="term" value="P:negative regulation of transcription by RNA polymerase II"/>
    <property type="evidence" value="ECO:0007669"/>
    <property type="project" value="TreeGrafter"/>
</dbReference>
<dbReference type="InterPro" id="IPR001214">
    <property type="entry name" value="SET_dom"/>
</dbReference>
<feature type="region of interest" description="Disordered" evidence="6">
    <location>
        <begin position="732"/>
        <end position="784"/>
    </location>
</feature>
<dbReference type="Pfam" id="PF12796">
    <property type="entry name" value="Ank_2"/>
    <property type="match status" value="2"/>
</dbReference>
<dbReference type="GO" id="GO:0008270">
    <property type="term" value="F:zinc ion binding"/>
    <property type="evidence" value="ECO:0007669"/>
    <property type="project" value="InterPro"/>
</dbReference>
<dbReference type="InterPro" id="IPR036770">
    <property type="entry name" value="Ankyrin_rpt-contain_sf"/>
</dbReference>
<dbReference type="Pfam" id="PF00856">
    <property type="entry name" value="SET"/>
    <property type="match status" value="1"/>
</dbReference>
<dbReference type="PANTHER" id="PTHR46307:SF4">
    <property type="entry name" value="G9A, ISOFORM B"/>
    <property type="match status" value="1"/>
</dbReference>
<evidence type="ECO:0000256" key="1">
    <source>
        <dbReference type="ARBA" id="ARBA00004286"/>
    </source>
</evidence>
<evidence type="ECO:0000256" key="2">
    <source>
        <dbReference type="ARBA" id="ARBA00022454"/>
    </source>
</evidence>
<feature type="region of interest" description="Disordered" evidence="6">
    <location>
        <begin position="636"/>
        <end position="683"/>
    </location>
</feature>
<protein>
    <recommendedName>
        <fullName evidence="11">Histone-lysine N-methyltransferase</fullName>
    </recommendedName>
</protein>
<feature type="repeat" description="ANK" evidence="5">
    <location>
        <begin position="1282"/>
        <end position="1303"/>
    </location>
</feature>
<evidence type="ECO:0000313" key="9">
    <source>
        <dbReference type="EnsemblMetazoa" id="GPAI005269-PA"/>
    </source>
</evidence>
<dbReference type="VEuPathDB" id="VectorBase:GPAI005269"/>
<evidence type="ECO:0000256" key="6">
    <source>
        <dbReference type="SAM" id="MobiDB-lite"/>
    </source>
</evidence>
<dbReference type="PANTHER" id="PTHR46307">
    <property type="entry name" value="G9A, ISOFORM B"/>
    <property type="match status" value="1"/>
</dbReference>
<dbReference type="GO" id="GO:0002039">
    <property type="term" value="F:p53 binding"/>
    <property type="evidence" value="ECO:0007669"/>
    <property type="project" value="InterPro"/>
</dbReference>
<dbReference type="PROSITE" id="PS50088">
    <property type="entry name" value="ANK_REPEAT"/>
    <property type="match status" value="3"/>
</dbReference>
<feature type="compositionally biased region" description="Basic and acidic residues" evidence="6">
    <location>
        <begin position="750"/>
        <end position="766"/>
    </location>
</feature>
<keyword evidence="4" id="KW-0949">S-adenosyl-L-methionine</keyword>
<dbReference type="GO" id="GO:0046974">
    <property type="term" value="F:histone H3K9 methyltransferase activity"/>
    <property type="evidence" value="ECO:0007669"/>
    <property type="project" value="TreeGrafter"/>
</dbReference>
<keyword evidence="3" id="KW-0489">Methyltransferase</keyword>
<keyword evidence="3" id="KW-0808">Transferase</keyword>
<proteinExistence type="predicted"/>
<keyword evidence="2" id="KW-0158">Chromosome</keyword>
<feature type="region of interest" description="Disordered" evidence="6">
    <location>
        <begin position="445"/>
        <end position="474"/>
    </location>
</feature>
<feature type="domain" description="SET" evidence="7">
    <location>
        <begin position="1599"/>
        <end position="1714"/>
    </location>
</feature>
<feature type="region of interest" description="Disordered" evidence="6">
    <location>
        <begin position="561"/>
        <end position="590"/>
    </location>
</feature>
<reference evidence="9" key="2">
    <citation type="submission" date="2020-05" db="UniProtKB">
        <authorList>
            <consortium name="EnsemblMetazoa"/>
        </authorList>
    </citation>
    <scope>IDENTIFICATION</scope>
    <source>
        <strain evidence="9">IAEA</strain>
    </source>
</reference>
<accession>A0A1A9Z6D0</accession>
<dbReference type="SMART" id="SM00468">
    <property type="entry name" value="PreSET"/>
    <property type="match status" value="1"/>
</dbReference>
<keyword evidence="10" id="KW-1185">Reference proteome</keyword>
<evidence type="ECO:0000256" key="4">
    <source>
        <dbReference type="ARBA" id="ARBA00022691"/>
    </source>
</evidence>
<feature type="compositionally biased region" description="Basic residues" evidence="6">
    <location>
        <begin position="740"/>
        <end position="749"/>
    </location>
</feature>
<dbReference type="SUPFAM" id="SSF82199">
    <property type="entry name" value="SET domain"/>
    <property type="match status" value="1"/>
</dbReference>
<keyword evidence="5" id="KW-0040">ANK repeat</keyword>
<dbReference type="CDD" id="cd10543">
    <property type="entry name" value="SET_EHMT"/>
    <property type="match status" value="1"/>
</dbReference>
<evidence type="ECO:0000259" key="7">
    <source>
        <dbReference type="PROSITE" id="PS50280"/>
    </source>
</evidence>
<dbReference type="Pfam" id="PF05033">
    <property type="entry name" value="Pre-SET"/>
    <property type="match status" value="1"/>
</dbReference>
<dbReference type="STRING" id="7398.A0A1A9Z6D0"/>
<dbReference type="SUPFAM" id="SSF48403">
    <property type="entry name" value="Ankyrin repeat"/>
    <property type="match status" value="1"/>
</dbReference>
<feature type="compositionally biased region" description="Acidic residues" evidence="6">
    <location>
        <begin position="768"/>
        <end position="780"/>
    </location>
</feature>
<feature type="repeat" description="ANK" evidence="5">
    <location>
        <begin position="1362"/>
        <end position="1395"/>
    </location>
</feature>
<dbReference type="Proteomes" id="UP000092445">
    <property type="component" value="Unassembled WGS sequence"/>
</dbReference>
<dbReference type="CDD" id="cd20905">
    <property type="entry name" value="EHMT_ZBD"/>
    <property type="match status" value="1"/>
</dbReference>
<name>A0A1A9Z6D0_GLOPL</name>
<dbReference type="InterPro" id="IPR007728">
    <property type="entry name" value="Pre-SET_dom"/>
</dbReference>
<evidence type="ECO:0000259" key="8">
    <source>
        <dbReference type="PROSITE" id="PS50867"/>
    </source>
</evidence>
<sequence length="1803" mass="200038">MTDCLETLLSSMSNTFNSECTTNAEVDLTDDKTVKWRNLSKNQFASKDKDKKIMKVKDNDNIISNSTNSINGALPNNSRVEITALSVEDRTKDIKEEEHLIKNDQSNDKKEDEDQLQKDEDKLNANVEKSFKELLEDHEPEKSIENVDNENVDQSSNAEKTAVSKEILNIASTAVITNVNNLNQGQQQLAKCTTQTTTTTITTTSPIKSSACVPSTTSSTYAPANDKSDKFILNILETLSDNNFTQEETNATTTTITTTTTTTTTTATTTTAITKTTSINNTTTTTTTLTSSLLPSTSPSSSFTTHNEYTTDVNTTTVDDVAAADSNVATNFGKDGNGDNPVKSELVVDNITDEKINKSPSPSASLSPQRRLRGSCKSVDFNIDEEEHVQKSHDEVSNEIEENVEKPAVVNNIATITLVTPIRRGRGRARKVDTNEGSETQLKELTANEISPSNERKVAGRKRKQNDEDNDQLGHIMKYEEEDGKCMRRSVRLGNRLDGFKILEEEQKIESVDNLKSVESSQSDLKSLRFGIDEKVPPRKRGRKAKVQIEAEKLLQRQISNNNNNNNNTEQVSPHAHHIIPNKRGGATLPVTDTVVPKRSQRRIKPTTKILENDELRYEFETKNIERITAQVWENSEQNETTPTHQISGAGNSSASLDKYTNSSKQRTEKSDGSNDSHPSGTNAIKKKLFAKTKRDLENSGAALDAAQNSRKLCPDIDKFLHEIKTAKLNLNRSPEDRKLSKKQQRKLAKQKEKHLEKLGLRRNGSDDGTDLDSLSDSEEFVPTTRVQVPKPSVTLRIRTGKEATPQPQLISNAKSTSTVTMTITSIATSTTATTTTTLSTTARRTQRQKLAEKSVGINCQQLKTLNNALESTGNVGVNSSSATVPGAANKPIRSLICLCQKSSNYYTRNTPETQYCCAIDNIDEQKVGCCNQLNGEILQLFRPSQRVGYLVLCDDHKKRLQSHNSCAGCGIFCTQGKFTLCKHRHFFHPECAQKFIINSKYDPQQPAGHKASPTLVLKCPHCGVDTPERTSMVTMKCQTLPVFSTTQRSTTLQMAGIHNSNGIQAANLTMKATTATLNTNVNSTNGCIDNQSGPTKLRTTTAVTSLLPPPLPRPMMINYEQLIPESVMNVAVRRQSTASMSRNKNAVEFTTRDMYYAVENDDLERVAEILGKKKKNKSTKAKIVREYLLIREGRGGRAASNYDVATPMREFFNGTCLHLVAHFGTLQMAYLLLCKAATPDVINILDRELRTAVMCAVKEEKCDLVNLFAQSRADLAIKGPDGRTVLHIAAQTGNLEITQLLVFSYKASKNISNFLSFINAQDDGGWTAMVWAAELGHTGINFWQNSLLLQQGADPNICDNDNNTVLHWAALHNNDLDTITILLQAGINCNIQNIEGETPLHIACHHSSTRLCIALIANGADLLLRNRSDELPYDCIPNEDSECARTVGFNMQMRAFHPRDFQRTRIVCGDISNGRELRPIQALRNDINFEGSEGVSADESDQIMWPDFRYITDTIILQNSVQIDKRVSQMRICTCMDGCSTDQCQCTGASVQCWYTAEGRLCSDFNYDDPALIFECNDVCGCNKLSCKNRVVQNGVRIPLQVIECEDSFKGWGVRSLIPVPKGSFVAGYVGEILTDLEADRRMDDSYFFDLGHNHCIDANYYGNVSRFFNHSCEPNIIPVRVFYEHQDYRFPKIAFFTCREIEAGEEICFDYGDKFWLVKNRYFSCKCLTPSCRYSNKPLENGELATDSVTASNVGNINDVSTNNSATPAAVVNPTLVNSAATTVTMTTSTPVIHLVDQTQP</sequence>